<keyword evidence="3" id="KW-1185">Reference proteome</keyword>
<name>A0A8S1H0N4_9PELO</name>
<organism evidence="2 3">
    <name type="scientific">Caenorhabditis auriculariae</name>
    <dbReference type="NCBI Taxonomy" id="2777116"/>
    <lineage>
        <taxon>Eukaryota</taxon>
        <taxon>Metazoa</taxon>
        <taxon>Ecdysozoa</taxon>
        <taxon>Nematoda</taxon>
        <taxon>Chromadorea</taxon>
        <taxon>Rhabditida</taxon>
        <taxon>Rhabditina</taxon>
        <taxon>Rhabditomorpha</taxon>
        <taxon>Rhabditoidea</taxon>
        <taxon>Rhabditidae</taxon>
        <taxon>Peloderinae</taxon>
        <taxon>Caenorhabditis</taxon>
    </lineage>
</organism>
<dbReference type="EMBL" id="CAJGYM010000009">
    <property type="protein sequence ID" value="CAD6188783.1"/>
    <property type="molecule type" value="Genomic_DNA"/>
</dbReference>
<comment type="caution">
    <text evidence="2">The sequence shown here is derived from an EMBL/GenBank/DDBJ whole genome shotgun (WGS) entry which is preliminary data.</text>
</comment>
<gene>
    <name evidence="2" type="ORF">CAUJ_LOCUS4702</name>
</gene>
<reference evidence="2" key="1">
    <citation type="submission" date="2020-10" db="EMBL/GenBank/DDBJ databases">
        <authorList>
            <person name="Kikuchi T."/>
        </authorList>
    </citation>
    <scope>NUCLEOTIDE SEQUENCE</scope>
    <source>
        <strain evidence="2">NKZ352</strain>
    </source>
</reference>
<protein>
    <submittedName>
        <fullName evidence="2">Uncharacterized protein</fullName>
    </submittedName>
</protein>
<evidence type="ECO:0000313" key="3">
    <source>
        <dbReference type="Proteomes" id="UP000835052"/>
    </source>
</evidence>
<feature type="compositionally biased region" description="Basic and acidic residues" evidence="1">
    <location>
        <begin position="126"/>
        <end position="146"/>
    </location>
</feature>
<dbReference type="Proteomes" id="UP000835052">
    <property type="component" value="Unassembled WGS sequence"/>
</dbReference>
<accession>A0A8S1H0N4</accession>
<feature type="region of interest" description="Disordered" evidence="1">
    <location>
        <begin position="118"/>
        <end position="166"/>
    </location>
</feature>
<sequence length="216" mass="24605">MNTVFRRDSRANFGSSLSVTDELNPLLAAVHAVSSRSPSHQLFISVGGSTPKAEKRVSFKDVAPRPPEPEPLVAQRKAAKHARKQSRTVNSAGMNLLERFLSRDNIYDGSEAERHVHFAFSGDQQRGSRRETSPDTRRRLSRSCDHLDDDTFSPRLPPIRRRPTKHVSASFYRPVETREETSQNRGVSEEDDLLFEARFGSKFAFWNKFGYKSREN</sequence>
<dbReference type="AlphaFoldDB" id="A0A8S1H0N4"/>
<proteinExistence type="predicted"/>
<evidence type="ECO:0000256" key="1">
    <source>
        <dbReference type="SAM" id="MobiDB-lite"/>
    </source>
</evidence>
<dbReference type="OrthoDB" id="5873973at2759"/>
<evidence type="ECO:0000313" key="2">
    <source>
        <dbReference type="EMBL" id="CAD6188783.1"/>
    </source>
</evidence>